<feature type="non-terminal residue" evidence="1">
    <location>
        <position position="17"/>
    </location>
</feature>
<dbReference type="Proteomes" id="UP000187429">
    <property type="component" value="Unassembled WGS sequence"/>
</dbReference>
<dbReference type="AlphaFoldDB" id="A0A1R1X2X6"/>
<sequence>MRFLNNIAQEFIKIFTK</sequence>
<proteinExistence type="predicted"/>
<accession>A0A1R1X2X6</accession>
<evidence type="ECO:0000313" key="2">
    <source>
        <dbReference type="Proteomes" id="UP000187429"/>
    </source>
</evidence>
<gene>
    <name evidence="1" type="ORF">AYI69_g10859</name>
</gene>
<comment type="caution">
    <text evidence="1">The sequence shown here is derived from an EMBL/GenBank/DDBJ whole genome shotgun (WGS) entry which is preliminary data.</text>
</comment>
<protein>
    <submittedName>
        <fullName evidence="1">Uncharacterized protein</fullName>
    </submittedName>
</protein>
<organism evidence="1 2">
    <name type="scientific">Smittium culicis</name>
    <dbReference type="NCBI Taxonomy" id="133412"/>
    <lineage>
        <taxon>Eukaryota</taxon>
        <taxon>Fungi</taxon>
        <taxon>Fungi incertae sedis</taxon>
        <taxon>Zoopagomycota</taxon>
        <taxon>Kickxellomycotina</taxon>
        <taxon>Harpellomycetes</taxon>
        <taxon>Harpellales</taxon>
        <taxon>Legeriomycetaceae</taxon>
        <taxon>Smittium</taxon>
    </lineage>
</organism>
<name>A0A1R1X2X6_9FUNG</name>
<evidence type="ECO:0000313" key="1">
    <source>
        <dbReference type="EMBL" id="OMJ08993.1"/>
    </source>
</evidence>
<reference evidence="2" key="1">
    <citation type="submission" date="2017-01" db="EMBL/GenBank/DDBJ databases">
        <authorList>
            <person name="Wang Y."/>
            <person name="White M."/>
            <person name="Kvist S."/>
            <person name="Moncalvo J.-M."/>
        </authorList>
    </citation>
    <scope>NUCLEOTIDE SEQUENCE [LARGE SCALE GENOMIC DNA]</scope>
    <source>
        <strain evidence="2">ID-206-W2</strain>
    </source>
</reference>
<keyword evidence="2" id="KW-1185">Reference proteome</keyword>
<dbReference type="EMBL" id="LSSM01007206">
    <property type="protein sequence ID" value="OMJ08993.1"/>
    <property type="molecule type" value="Genomic_DNA"/>
</dbReference>